<accession>A0ABR7LWL6</accession>
<protein>
    <submittedName>
        <fullName evidence="4">Arsenate reductase family protein</fullName>
    </submittedName>
</protein>
<dbReference type="Pfam" id="PF03960">
    <property type="entry name" value="ArsC"/>
    <property type="match status" value="1"/>
</dbReference>
<reference evidence="4 5" key="1">
    <citation type="submission" date="2020-06" db="EMBL/GenBank/DDBJ databases">
        <title>Actinomadura xiongansis sp. nov., isolated from soil of Baiyangdian.</title>
        <authorList>
            <person name="Zhang X."/>
        </authorList>
    </citation>
    <scope>NUCLEOTIDE SEQUENCE [LARGE SCALE GENOMIC DNA]</scope>
    <source>
        <strain evidence="4 5">HBUM206468</strain>
    </source>
</reference>
<organism evidence="4 5">
    <name type="scientific">Actinomadura alba</name>
    <dbReference type="NCBI Taxonomy" id="406431"/>
    <lineage>
        <taxon>Bacteria</taxon>
        <taxon>Bacillati</taxon>
        <taxon>Actinomycetota</taxon>
        <taxon>Actinomycetes</taxon>
        <taxon>Streptosporangiales</taxon>
        <taxon>Thermomonosporaceae</taxon>
        <taxon>Actinomadura</taxon>
    </lineage>
</organism>
<dbReference type="PANTHER" id="PTHR30041:SF4">
    <property type="entry name" value="ARSENATE REDUCTASE"/>
    <property type="match status" value="1"/>
</dbReference>
<dbReference type="InterPro" id="IPR006659">
    <property type="entry name" value="Arsenate_reductase"/>
</dbReference>
<proteinExistence type="inferred from homology"/>
<evidence type="ECO:0000313" key="5">
    <source>
        <dbReference type="Proteomes" id="UP000805614"/>
    </source>
</evidence>
<dbReference type="PROSITE" id="PS51353">
    <property type="entry name" value="ARSC"/>
    <property type="match status" value="1"/>
</dbReference>
<dbReference type="Gene3D" id="3.40.30.10">
    <property type="entry name" value="Glutaredoxin"/>
    <property type="match status" value="1"/>
</dbReference>
<dbReference type="Proteomes" id="UP000805614">
    <property type="component" value="Unassembled WGS sequence"/>
</dbReference>
<comment type="caution">
    <text evidence="4">The sequence shown here is derived from an EMBL/GenBank/DDBJ whole genome shotgun (WGS) entry which is preliminary data.</text>
</comment>
<dbReference type="InterPro" id="IPR036249">
    <property type="entry name" value="Thioredoxin-like_sf"/>
</dbReference>
<comment type="similarity">
    <text evidence="1 3">Belongs to the ArsC family.</text>
</comment>
<dbReference type="InterPro" id="IPR006660">
    <property type="entry name" value="Arsenate_reductase-like"/>
</dbReference>
<sequence length="125" mass="14008">MEIWINPRCSKCRSALTILDAENAEYTVRRYLENPPTEGEIRDVLTRLGLEPWDIARTGEATAKELGMAAWPRDPGERERWIRALAEEPILIQRPIITSDDGTAVIGRSEQAVRSALPGAPEGKR</sequence>
<dbReference type="CDD" id="cd03034">
    <property type="entry name" value="ArsC_ArsC"/>
    <property type="match status" value="1"/>
</dbReference>
<evidence type="ECO:0000256" key="2">
    <source>
        <dbReference type="ARBA" id="ARBA00023002"/>
    </source>
</evidence>
<gene>
    <name evidence="4" type="ORF">HKK74_27680</name>
</gene>
<evidence type="ECO:0000313" key="4">
    <source>
        <dbReference type="EMBL" id="MBC6469249.1"/>
    </source>
</evidence>
<evidence type="ECO:0000256" key="1">
    <source>
        <dbReference type="ARBA" id="ARBA00007198"/>
    </source>
</evidence>
<keyword evidence="5" id="KW-1185">Reference proteome</keyword>
<dbReference type="RefSeq" id="WP_187246300.1">
    <property type="nucleotide sequence ID" value="NZ_BAAAOK010000040.1"/>
</dbReference>
<name>A0ABR7LWL6_9ACTN</name>
<dbReference type="SUPFAM" id="SSF52833">
    <property type="entry name" value="Thioredoxin-like"/>
    <property type="match status" value="1"/>
</dbReference>
<dbReference type="PANTHER" id="PTHR30041">
    <property type="entry name" value="ARSENATE REDUCTASE"/>
    <property type="match status" value="1"/>
</dbReference>
<keyword evidence="2" id="KW-0560">Oxidoreductase</keyword>
<evidence type="ECO:0000256" key="3">
    <source>
        <dbReference type="PROSITE-ProRule" id="PRU01282"/>
    </source>
</evidence>
<dbReference type="EMBL" id="JABVEC010000025">
    <property type="protein sequence ID" value="MBC6469249.1"/>
    <property type="molecule type" value="Genomic_DNA"/>
</dbReference>